<feature type="domain" description="YCII-related" evidence="2">
    <location>
        <begin position="12"/>
        <end position="82"/>
    </location>
</feature>
<evidence type="ECO:0000259" key="2">
    <source>
        <dbReference type="Pfam" id="PF03795"/>
    </source>
</evidence>
<accession>A0ABV9TB98</accession>
<proteinExistence type="inferred from homology"/>
<gene>
    <name evidence="3" type="ORF">ACFPDQ_03215</name>
</gene>
<dbReference type="Gene3D" id="3.30.70.1060">
    <property type="entry name" value="Dimeric alpha+beta barrel"/>
    <property type="match status" value="1"/>
</dbReference>
<dbReference type="SUPFAM" id="SSF54909">
    <property type="entry name" value="Dimeric alpha+beta barrel"/>
    <property type="match status" value="1"/>
</dbReference>
<dbReference type="PANTHER" id="PTHR37828">
    <property type="entry name" value="GSR2449 PROTEIN"/>
    <property type="match status" value="1"/>
</dbReference>
<dbReference type="EMBL" id="JBHSJH010000001">
    <property type="protein sequence ID" value="MFC4892057.1"/>
    <property type="molecule type" value="Genomic_DNA"/>
</dbReference>
<dbReference type="InterPro" id="IPR005545">
    <property type="entry name" value="YCII"/>
</dbReference>
<dbReference type="PANTHER" id="PTHR37828:SF1">
    <property type="entry name" value="YCII-RELATED DOMAIN-CONTAINING PROTEIN"/>
    <property type="match status" value="1"/>
</dbReference>
<reference evidence="4" key="1">
    <citation type="journal article" date="2019" name="Int. J. Syst. Evol. Microbiol.">
        <title>The Global Catalogue of Microorganisms (GCM) 10K type strain sequencing project: providing services to taxonomists for standard genome sequencing and annotation.</title>
        <authorList>
            <consortium name="The Broad Institute Genomics Platform"/>
            <consortium name="The Broad Institute Genome Sequencing Center for Infectious Disease"/>
            <person name="Wu L."/>
            <person name="Ma J."/>
        </authorList>
    </citation>
    <scope>NUCLEOTIDE SEQUENCE [LARGE SCALE GENOMIC DNA]</scope>
    <source>
        <strain evidence="4">CGMCC 1.13718</strain>
    </source>
</reference>
<comment type="similarity">
    <text evidence="1">Belongs to the YciI family.</text>
</comment>
<evidence type="ECO:0000313" key="3">
    <source>
        <dbReference type="EMBL" id="MFC4892057.1"/>
    </source>
</evidence>
<name>A0ABV9TB98_9GAMM</name>
<keyword evidence="4" id="KW-1185">Reference proteome</keyword>
<dbReference type="Proteomes" id="UP001595926">
    <property type="component" value="Unassembled WGS sequence"/>
</dbReference>
<comment type="caution">
    <text evidence="3">The sequence shown here is derived from an EMBL/GenBank/DDBJ whole genome shotgun (WGS) entry which is preliminary data.</text>
</comment>
<evidence type="ECO:0000256" key="1">
    <source>
        <dbReference type="ARBA" id="ARBA00007689"/>
    </source>
</evidence>
<evidence type="ECO:0000313" key="4">
    <source>
        <dbReference type="Proteomes" id="UP001595926"/>
    </source>
</evidence>
<dbReference type="RefSeq" id="WP_119330233.1">
    <property type="nucleotide sequence ID" value="NZ_JBHSJH010000001.1"/>
</dbReference>
<sequence length="95" mass="10763">MKIHIVELKYIKSEDEITRVRPAHREFLDIGYKNKLFLASGPKEDKTGGIILAVGDINEVKELLKNDPFHKEEVAEYSFKSFDAVKSASEIASLL</sequence>
<dbReference type="InterPro" id="IPR011008">
    <property type="entry name" value="Dimeric_a/b-barrel"/>
</dbReference>
<dbReference type="Pfam" id="PF03795">
    <property type="entry name" value="YCII"/>
    <property type="match status" value="1"/>
</dbReference>
<organism evidence="3 4">
    <name type="scientific">Pseudofrancisella aestuarii</name>
    <dbReference type="NCBI Taxonomy" id="2670347"/>
    <lineage>
        <taxon>Bacteria</taxon>
        <taxon>Pseudomonadati</taxon>
        <taxon>Pseudomonadota</taxon>
        <taxon>Gammaproteobacteria</taxon>
        <taxon>Thiotrichales</taxon>
        <taxon>Francisellaceae</taxon>
        <taxon>Pseudofrancisella</taxon>
    </lineage>
</organism>
<protein>
    <submittedName>
        <fullName evidence="3">YciI family protein</fullName>
    </submittedName>
</protein>